<feature type="binding site" evidence="14">
    <location>
        <position position="147"/>
    </location>
    <ligand>
        <name>ATP</name>
        <dbReference type="ChEBI" id="CHEBI:30616"/>
    </ligand>
</feature>
<accession>A0AA52EG60</accession>
<dbReference type="PROSITE" id="PS51163">
    <property type="entry name" value="YRDC"/>
    <property type="match status" value="1"/>
</dbReference>
<reference evidence="16" key="1">
    <citation type="submission" date="2023-04" db="EMBL/GenBank/DDBJ databases">
        <title>Complete genome sequence of Temperatibacter marinus.</title>
        <authorList>
            <person name="Rong J.-C."/>
            <person name="Yi M.-L."/>
            <person name="Zhao Q."/>
        </authorList>
    </citation>
    <scope>NUCLEOTIDE SEQUENCE</scope>
    <source>
        <strain evidence="16">NBRC 110045</strain>
    </source>
</reference>
<dbReference type="Gene3D" id="3.40.50.11030">
    <property type="entry name" value="Threonylcarbamoyl-AMP synthase, C-terminal domain"/>
    <property type="match status" value="1"/>
</dbReference>
<comment type="subcellular location">
    <subcellularLocation>
        <location evidence="1 13">Cytoplasm</location>
    </subcellularLocation>
</comment>
<dbReference type="InterPro" id="IPR038385">
    <property type="entry name" value="Sua5/YwlC_C"/>
</dbReference>
<evidence type="ECO:0000256" key="5">
    <source>
        <dbReference type="ARBA" id="ARBA00022490"/>
    </source>
</evidence>
<name>A0AA52EG60_9PROT</name>
<comment type="catalytic activity">
    <reaction evidence="12 13">
        <text>L-threonine + hydrogencarbonate + ATP = L-threonylcarbamoyladenylate + diphosphate + H2O</text>
        <dbReference type="Rhea" id="RHEA:36407"/>
        <dbReference type="ChEBI" id="CHEBI:15377"/>
        <dbReference type="ChEBI" id="CHEBI:17544"/>
        <dbReference type="ChEBI" id="CHEBI:30616"/>
        <dbReference type="ChEBI" id="CHEBI:33019"/>
        <dbReference type="ChEBI" id="CHEBI:57926"/>
        <dbReference type="ChEBI" id="CHEBI:73682"/>
        <dbReference type="EC" id="2.7.7.87"/>
    </reaction>
</comment>
<keyword evidence="17" id="KW-1185">Reference proteome</keyword>
<feature type="binding site" evidence="14">
    <location>
        <position position="117"/>
    </location>
    <ligand>
        <name>L-threonine</name>
        <dbReference type="ChEBI" id="CHEBI:57926"/>
    </ligand>
</feature>
<keyword evidence="5 13" id="KW-0963">Cytoplasm</keyword>
<evidence type="ECO:0000256" key="10">
    <source>
        <dbReference type="ARBA" id="ARBA00022840"/>
    </source>
</evidence>
<comment type="similarity">
    <text evidence="2 13">Belongs to the SUA5 family.</text>
</comment>
<dbReference type="Pfam" id="PF03481">
    <property type="entry name" value="Sua5_C"/>
    <property type="match status" value="1"/>
</dbReference>
<feature type="binding site" evidence="14">
    <location>
        <position position="137"/>
    </location>
    <ligand>
        <name>L-threonine</name>
        <dbReference type="ChEBI" id="CHEBI:57926"/>
    </ligand>
</feature>
<evidence type="ECO:0000313" key="16">
    <source>
        <dbReference type="EMBL" id="WND01932.1"/>
    </source>
</evidence>
<dbReference type="RefSeq" id="WP_310797762.1">
    <property type="nucleotide sequence ID" value="NZ_CP123872.1"/>
</dbReference>
<evidence type="ECO:0000259" key="15">
    <source>
        <dbReference type="PROSITE" id="PS51163"/>
    </source>
</evidence>
<dbReference type="FunFam" id="3.90.870.10:FF:000009">
    <property type="entry name" value="Threonylcarbamoyl-AMP synthase, putative"/>
    <property type="match status" value="1"/>
</dbReference>
<feature type="binding site" evidence="14">
    <location>
        <position position="226"/>
    </location>
    <ligand>
        <name>ATP</name>
        <dbReference type="ChEBI" id="CHEBI:30616"/>
    </ligand>
</feature>
<proteinExistence type="inferred from homology"/>
<feature type="binding site" evidence="14">
    <location>
        <position position="62"/>
    </location>
    <ligand>
        <name>L-threonine</name>
        <dbReference type="ChEBI" id="CHEBI:57926"/>
    </ligand>
</feature>
<dbReference type="PANTHER" id="PTHR17490">
    <property type="entry name" value="SUA5"/>
    <property type="match status" value="1"/>
</dbReference>
<evidence type="ECO:0000256" key="13">
    <source>
        <dbReference type="PIRNR" id="PIRNR004930"/>
    </source>
</evidence>
<evidence type="ECO:0000256" key="4">
    <source>
        <dbReference type="ARBA" id="ARBA00015492"/>
    </source>
</evidence>
<dbReference type="InterPro" id="IPR017945">
    <property type="entry name" value="DHBP_synth_RibB-like_a/b_dom"/>
</dbReference>
<evidence type="ECO:0000256" key="6">
    <source>
        <dbReference type="ARBA" id="ARBA00022679"/>
    </source>
</evidence>
<comment type="function">
    <text evidence="13">Required for the formation of a threonylcarbamoyl group on adenosine at position 37 (t(6)A37) in tRNAs that read codons beginning with adenine.</text>
</comment>
<dbReference type="SUPFAM" id="SSF55821">
    <property type="entry name" value="YrdC/RibB"/>
    <property type="match status" value="1"/>
</dbReference>
<evidence type="ECO:0000256" key="1">
    <source>
        <dbReference type="ARBA" id="ARBA00004496"/>
    </source>
</evidence>
<keyword evidence="6 13" id="KW-0808">Transferase</keyword>
<dbReference type="Gene3D" id="3.90.870.10">
    <property type="entry name" value="DHBP synthase"/>
    <property type="match status" value="1"/>
</dbReference>
<dbReference type="InterPro" id="IPR006070">
    <property type="entry name" value="Sua5-like_dom"/>
</dbReference>
<dbReference type="GO" id="GO:0061710">
    <property type="term" value="F:L-threonylcarbamoyladenylate synthase"/>
    <property type="evidence" value="ECO:0007669"/>
    <property type="project" value="UniProtKB-EC"/>
</dbReference>
<evidence type="ECO:0000256" key="9">
    <source>
        <dbReference type="ARBA" id="ARBA00022741"/>
    </source>
</evidence>
<evidence type="ECO:0000256" key="3">
    <source>
        <dbReference type="ARBA" id="ARBA00012584"/>
    </source>
</evidence>
<sequence>MIIKENAAGAKEKALDLLSNGELVAIPTETVYGLAADASNEQAVALIYAAKGRPSYNPLICHVSDIEMAARYVDIKTTAQKLIDKFWPGPLTFVLPRKQNCSLAKAVSAGLDTLAVRCPQNETIRALIAELNKPIAAPSANPSGKISPTCAADVEEGLGSKVSLILDGGPCVVGLESTIISIENNKISLLRPGTIQSDEIAAVAKCPVFDREGSEITAPGQLSSHYAPNTQVTLKYSGPPNDDIFIIGFGDNQGNLNLSAKGHLEEAGRNLFASLRKADQAGKKAIAVVPIPATGIGIAINDRLKRAAAPKDHA</sequence>
<dbReference type="GO" id="GO:0003725">
    <property type="term" value="F:double-stranded RNA binding"/>
    <property type="evidence" value="ECO:0007669"/>
    <property type="project" value="UniProtKB-UniRule"/>
</dbReference>
<feature type="binding site" evidence="14">
    <location>
        <position position="30"/>
    </location>
    <ligand>
        <name>L-threonine</name>
        <dbReference type="ChEBI" id="CHEBI:57926"/>
    </ligand>
</feature>
<keyword evidence="8 13" id="KW-0548">Nucleotidyltransferase</keyword>
<evidence type="ECO:0000313" key="17">
    <source>
        <dbReference type="Proteomes" id="UP001268683"/>
    </source>
</evidence>
<dbReference type="PIRSF" id="PIRSF004930">
    <property type="entry name" value="Tln_factor_SUA5"/>
    <property type="match status" value="1"/>
</dbReference>
<evidence type="ECO:0000256" key="7">
    <source>
        <dbReference type="ARBA" id="ARBA00022694"/>
    </source>
</evidence>
<evidence type="ECO:0000256" key="8">
    <source>
        <dbReference type="ARBA" id="ARBA00022695"/>
    </source>
</evidence>
<evidence type="ECO:0000256" key="14">
    <source>
        <dbReference type="PIRSR" id="PIRSR004930-1"/>
    </source>
</evidence>
<organism evidence="16 17">
    <name type="scientific">Temperatibacter marinus</name>
    <dbReference type="NCBI Taxonomy" id="1456591"/>
    <lineage>
        <taxon>Bacteria</taxon>
        <taxon>Pseudomonadati</taxon>
        <taxon>Pseudomonadota</taxon>
        <taxon>Alphaproteobacteria</taxon>
        <taxon>Kordiimonadales</taxon>
        <taxon>Temperatibacteraceae</taxon>
        <taxon>Temperatibacter</taxon>
    </lineage>
</organism>
<feature type="binding site" evidence="14">
    <location>
        <position position="113"/>
    </location>
    <ligand>
        <name>ATP</name>
        <dbReference type="ChEBI" id="CHEBI:30616"/>
    </ligand>
</feature>
<protein>
    <recommendedName>
        <fullName evidence="4 13">Threonylcarbamoyl-AMP synthase</fullName>
        <shortName evidence="13">TC-AMP synthase</shortName>
        <ecNumber evidence="3 13">2.7.7.87</ecNumber>
    </recommendedName>
    <alternativeName>
        <fullName evidence="11 13">L-threonylcarbamoyladenylate synthase</fullName>
    </alternativeName>
</protein>
<keyword evidence="7 13" id="KW-0819">tRNA processing</keyword>
<dbReference type="NCBIfam" id="TIGR00057">
    <property type="entry name" value="L-threonylcarbamoyladenylate synthase"/>
    <property type="match status" value="1"/>
</dbReference>
<dbReference type="Pfam" id="PF01300">
    <property type="entry name" value="Sua5_yciO_yrdC"/>
    <property type="match status" value="1"/>
</dbReference>
<dbReference type="GO" id="GO:0008033">
    <property type="term" value="P:tRNA processing"/>
    <property type="evidence" value="ECO:0007669"/>
    <property type="project" value="UniProtKB-KW"/>
</dbReference>
<dbReference type="InterPro" id="IPR050156">
    <property type="entry name" value="TC-AMP_synthase_SUA5"/>
</dbReference>
<feature type="binding site" evidence="14">
    <location>
        <position position="139"/>
    </location>
    <ligand>
        <name>ATP</name>
        <dbReference type="ChEBI" id="CHEBI:30616"/>
    </ligand>
</feature>
<dbReference type="GO" id="GO:0000049">
    <property type="term" value="F:tRNA binding"/>
    <property type="evidence" value="ECO:0007669"/>
    <property type="project" value="TreeGrafter"/>
</dbReference>
<feature type="binding site" evidence="14">
    <location>
        <position position="177"/>
    </location>
    <ligand>
        <name>L-threonine</name>
        <dbReference type="ChEBI" id="CHEBI:57926"/>
    </ligand>
</feature>
<dbReference type="InterPro" id="IPR010923">
    <property type="entry name" value="T(6)A37_SUA5"/>
</dbReference>
<feature type="binding site" evidence="14">
    <location>
        <position position="191"/>
    </location>
    <ligand>
        <name>ATP</name>
        <dbReference type="ChEBI" id="CHEBI:30616"/>
    </ligand>
</feature>
<dbReference type="KEGG" id="tmk:QGN29_10270"/>
<evidence type="ECO:0000256" key="2">
    <source>
        <dbReference type="ARBA" id="ARBA00007663"/>
    </source>
</evidence>
<dbReference type="GO" id="GO:0005524">
    <property type="term" value="F:ATP binding"/>
    <property type="evidence" value="ECO:0007669"/>
    <property type="project" value="UniProtKB-UniRule"/>
</dbReference>
<dbReference type="EC" id="2.7.7.87" evidence="3 13"/>
<keyword evidence="9 13" id="KW-0547">Nucleotide-binding</keyword>
<feature type="binding site" evidence="14">
    <location>
        <position position="57"/>
    </location>
    <ligand>
        <name>ATP</name>
        <dbReference type="ChEBI" id="CHEBI:30616"/>
    </ligand>
</feature>
<dbReference type="GO" id="GO:0005737">
    <property type="term" value="C:cytoplasm"/>
    <property type="evidence" value="ECO:0007669"/>
    <property type="project" value="UniProtKB-SubCell"/>
</dbReference>
<feature type="binding site" evidence="14">
    <location>
        <position position="53"/>
    </location>
    <ligand>
        <name>ATP</name>
        <dbReference type="ChEBI" id="CHEBI:30616"/>
    </ligand>
</feature>
<dbReference type="GO" id="GO:0006450">
    <property type="term" value="P:regulation of translational fidelity"/>
    <property type="evidence" value="ECO:0007669"/>
    <property type="project" value="TreeGrafter"/>
</dbReference>
<dbReference type="PANTHER" id="PTHR17490:SF16">
    <property type="entry name" value="THREONYLCARBAMOYL-AMP SYNTHASE"/>
    <property type="match status" value="1"/>
</dbReference>
<gene>
    <name evidence="16" type="ORF">QGN29_10270</name>
</gene>
<dbReference type="InterPro" id="IPR005145">
    <property type="entry name" value="Sua5_C"/>
</dbReference>
<dbReference type="Proteomes" id="UP001268683">
    <property type="component" value="Chromosome"/>
</dbReference>
<evidence type="ECO:0000256" key="11">
    <source>
        <dbReference type="ARBA" id="ARBA00029774"/>
    </source>
</evidence>
<evidence type="ECO:0000256" key="12">
    <source>
        <dbReference type="ARBA" id="ARBA00048366"/>
    </source>
</evidence>
<dbReference type="EMBL" id="CP123872">
    <property type="protein sequence ID" value="WND01932.1"/>
    <property type="molecule type" value="Genomic_DNA"/>
</dbReference>
<feature type="domain" description="YrdC-like" evidence="15">
    <location>
        <begin position="8"/>
        <end position="195"/>
    </location>
</feature>
<dbReference type="AlphaFoldDB" id="A0AA52EG60"/>
<keyword evidence="10 13" id="KW-0067">ATP-binding</keyword>